<proteinExistence type="predicted"/>
<organism evidence="1">
    <name type="scientific">Rhizophora mucronata</name>
    <name type="common">Asiatic mangrove</name>
    <dbReference type="NCBI Taxonomy" id="61149"/>
    <lineage>
        <taxon>Eukaryota</taxon>
        <taxon>Viridiplantae</taxon>
        <taxon>Streptophyta</taxon>
        <taxon>Embryophyta</taxon>
        <taxon>Tracheophyta</taxon>
        <taxon>Spermatophyta</taxon>
        <taxon>Magnoliopsida</taxon>
        <taxon>eudicotyledons</taxon>
        <taxon>Gunneridae</taxon>
        <taxon>Pentapetalae</taxon>
        <taxon>rosids</taxon>
        <taxon>fabids</taxon>
        <taxon>Malpighiales</taxon>
        <taxon>Rhizophoraceae</taxon>
        <taxon>Rhizophora</taxon>
    </lineage>
</organism>
<sequence>MSKLQLHALLHLGDLMHYLKFSCNETFLKVYHHSIN</sequence>
<protein>
    <submittedName>
        <fullName evidence="1">Uncharacterized protein</fullName>
    </submittedName>
</protein>
<reference evidence="1" key="1">
    <citation type="submission" date="2018-02" db="EMBL/GenBank/DDBJ databases">
        <title>Rhizophora mucronata_Transcriptome.</title>
        <authorList>
            <person name="Meera S.P."/>
            <person name="Sreeshan A."/>
            <person name="Augustine A."/>
        </authorList>
    </citation>
    <scope>NUCLEOTIDE SEQUENCE</scope>
    <source>
        <tissue evidence="1">Leaf</tissue>
    </source>
</reference>
<name>A0A2P2NWQ6_RHIMU</name>
<accession>A0A2P2NWQ6</accession>
<dbReference type="EMBL" id="GGEC01066472">
    <property type="protein sequence ID" value="MBX46956.1"/>
    <property type="molecule type" value="Transcribed_RNA"/>
</dbReference>
<dbReference type="AlphaFoldDB" id="A0A2P2NWQ6"/>
<evidence type="ECO:0000313" key="1">
    <source>
        <dbReference type="EMBL" id="MBX46956.1"/>
    </source>
</evidence>